<dbReference type="InterPro" id="IPR011992">
    <property type="entry name" value="EF-hand-dom_pair"/>
</dbReference>
<dbReference type="PANTHER" id="PTHR23048">
    <property type="entry name" value="MYOSIN LIGHT CHAIN 1, 3"/>
    <property type="match status" value="1"/>
</dbReference>
<dbReference type="GO" id="GO:0005509">
    <property type="term" value="F:calcium ion binding"/>
    <property type="evidence" value="ECO:0007669"/>
    <property type="project" value="InterPro"/>
</dbReference>
<dbReference type="Pfam" id="PF13499">
    <property type="entry name" value="EF-hand_7"/>
    <property type="match status" value="2"/>
</dbReference>
<dbReference type="FunCoup" id="A0A448YSH7">
    <property type="interactions" value="894"/>
</dbReference>
<feature type="domain" description="EF-hand" evidence="5">
    <location>
        <begin position="25"/>
        <end position="60"/>
    </location>
</feature>
<dbReference type="PROSITE" id="PS00018">
    <property type="entry name" value="EF_HAND_1"/>
    <property type="match status" value="2"/>
</dbReference>
<dbReference type="SUPFAM" id="SSF47473">
    <property type="entry name" value="EF-hand"/>
    <property type="match status" value="1"/>
</dbReference>
<accession>A0A448YSH7</accession>
<evidence type="ECO:0000256" key="4">
    <source>
        <dbReference type="ARBA" id="ARBA00070017"/>
    </source>
</evidence>
<keyword evidence="1" id="KW-0479">Metal-binding</keyword>
<evidence type="ECO:0000259" key="5">
    <source>
        <dbReference type="PROSITE" id="PS50222"/>
    </source>
</evidence>
<feature type="domain" description="EF-hand" evidence="5">
    <location>
        <begin position="134"/>
        <end position="166"/>
    </location>
</feature>
<dbReference type="STRING" id="13370.A0A448YSH7"/>
<dbReference type="SMART" id="SM00054">
    <property type="entry name" value="EFh"/>
    <property type="match status" value="4"/>
</dbReference>
<dbReference type="EMBL" id="CAACVR010000056">
    <property type="protein sequence ID" value="VEU23869.1"/>
    <property type="molecule type" value="Genomic_DNA"/>
</dbReference>
<dbReference type="InterPro" id="IPR050230">
    <property type="entry name" value="CALM/Myosin/TropC-like"/>
</dbReference>
<feature type="domain" description="EF-hand" evidence="5">
    <location>
        <begin position="98"/>
        <end position="133"/>
    </location>
</feature>
<dbReference type="PANTHER" id="PTHR23048:SF48">
    <property type="entry name" value="CENTRIN 3"/>
    <property type="match status" value="1"/>
</dbReference>
<evidence type="ECO:0000313" key="6">
    <source>
        <dbReference type="EMBL" id="VEU23869.1"/>
    </source>
</evidence>
<dbReference type="GO" id="GO:0016460">
    <property type="term" value="C:myosin II complex"/>
    <property type="evidence" value="ECO:0007669"/>
    <property type="project" value="TreeGrafter"/>
</dbReference>
<evidence type="ECO:0000313" key="7">
    <source>
        <dbReference type="Proteomes" id="UP000290900"/>
    </source>
</evidence>
<keyword evidence="7" id="KW-1185">Reference proteome</keyword>
<reference evidence="6 7" key="1">
    <citation type="submission" date="2018-12" db="EMBL/GenBank/DDBJ databases">
        <authorList>
            <person name="Tiukova I."/>
            <person name="Dainat J."/>
        </authorList>
    </citation>
    <scope>NUCLEOTIDE SEQUENCE [LARGE SCALE GENOMIC DNA]</scope>
</reference>
<evidence type="ECO:0000256" key="2">
    <source>
        <dbReference type="ARBA" id="ARBA00022737"/>
    </source>
</evidence>
<organism evidence="6 7">
    <name type="scientific">Brettanomyces naardenensis</name>
    <name type="common">Yeast</name>
    <dbReference type="NCBI Taxonomy" id="13370"/>
    <lineage>
        <taxon>Eukaryota</taxon>
        <taxon>Fungi</taxon>
        <taxon>Dikarya</taxon>
        <taxon>Ascomycota</taxon>
        <taxon>Saccharomycotina</taxon>
        <taxon>Pichiomycetes</taxon>
        <taxon>Pichiales</taxon>
        <taxon>Pichiaceae</taxon>
        <taxon>Brettanomyces</taxon>
    </lineage>
</organism>
<dbReference type="AlphaFoldDB" id="A0A448YSH7"/>
<dbReference type="InterPro" id="IPR002048">
    <property type="entry name" value="EF_hand_dom"/>
</dbReference>
<evidence type="ECO:0000256" key="1">
    <source>
        <dbReference type="ARBA" id="ARBA00022723"/>
    </source>
</evidence>
<dbReference type="InterPro" id="IPR018247">
    <property type="entry name" value="EF_Hand_1_Ca_BS"/>
</dbReference>
<keyword evidence="2" id="KW-0677">Repeat</keyword>
<dbReference type="CDD" id="cd00051">
    <property type="entry name" value="EFh"/>
    <property type="match status" value="2"/>
</dbReference>
<dbReference type="InParanoid" id="A0A448YSH7"/>
<dbReference type="PROSITE" id="PS50222">
    <property type="entry name" value="EF_HAND_2"/>
    <property type="match status" value="4"/>
</dbReference>
<dbReference type="Proteomes" id="UP000290900">
    <property type="component" value="Unassembled WGS sequence"/>
</dbReference>
<dbReference type="GO" id="GO:0005825">
    <property type="term" value="C:half bridge of spindle pole body"/>
    <property type="evidence" value="ECO:0007669"/>
    <property type="project" value="UniProtKB-ARBA"/>
</dbReference>
<feature type="domain" description="EF-hand" evidence="5">
    <location>
        <begin position="61"/>
        <end position="96"/>
    </location>
</feature>
<dbReference type="FunFam" id="1.10.238.10:FF:000077">
    <property type="entry name" value="Centrin 1"/>
    <property type="match status" value="1"/>
</dbReference>
<evidence type="ECO:0000256" key="3">
    <source>
        <dbReference type="ARBA" id="ARBA00022837"/>
    </source>
</evidence>
<name>A0A448YSH7_BRENA</name>
<dbReference type="Gene3D" id="1.10.238.10">
    <property type="entry name" value="EF-hand"/>
    <property type="match status" value="2"/>
</dbReference>
<sequence length="166" mass="19213">MSTVGPSPLSVSKSNRQAKVELLNEQKQEIREAFSLFDLDNDGYLDYHELKVALRALGFDYPKKEVLSIIEEFDSDNRKQISYDDFYRFVANKIVERDPVEEIKRAFKLFDDDGTGKISLKNLRRVAKELGENLTDDELMAMIDEFDLDGDGEINEEEFLNICMEN</sequence>
<protein>
    <recommendedName>
        <fullName evidence="4">Cell division control protein 31</fullName>
    </recommendedName>
</protein>
<gene>
    <name evidence="6" type="ORF">BRENAR_LOCUS4598</name>
</gene>
<dbReference type="OrthoDB" id="343296at2759"/>
<keyword evidence="3" id="KW-0106">Calcium</keyword>
<proteinExistence type="predicted"/>
<dbReference type="GO" id="GO:0030474">
    <property type="term" value="P:spindle pole body duplication"/>
    <property type="evidence" value="ECO:0007669"/>
    <property type="project" value="UniProtKB-ARBA"/>
</dbReference>